<reference evidence="2" key="1">
    <citation type="submission" date="2012-11" db="EMBL/GenBank/DDBJ databases">
        <title>Dependencies among metagenomic species, viruses, plasmids and units of genetic variation.</title>
        <authorList>
            <person name="Nielsen H.B."/>
            <person name="Almeida M."/>
            <person name="Juncker A.S."/>
            <person name="Rasmussen S."/>
            <person name="Li J."/>
            <person name="Sunagawa S."/>
            <person name="Plichta D."/>
            <person name="Gautier L."/>
            <person name="Le Chatelier E."/>
            <person name="Peletier E."/>
            <person name="Bonde I."/>
            <person name="Nielsen T."/>
            <person name="Manichanh C."/>
            <person name="Arumugam M."/>
            <person name="Batto J."/>
            <person name="Santos M.B.Q.D."/>
            <person name="Blom N."/>
            <person name="Borruel N."/>
            <person name="Burgdorf K.S."/>
            <person name="Boumezbeur F."/>
            <person name="Casellas F."/>
            <person name="Dore J."/>
            <person name="Guarner F."/>
            <person name="Hansen T."/>
            <person name="Hildebrand F."/>
            <person name="Kaas R.S."/>
            <person name="Kennedy S."/>
            <person name="Kristiansen K."/>
            <person name="Kultima J.R."/>
            <person name="Leonard P."/>
            <person name="Levenez F."/>
            <person name="Lund O."/>
            <person name="Moumen B."/>
            <person name="Le Paslier D."/>
            <person name="Pons N."/>
            <person name="Pedersen O."/>
            <person name="Prifti E."/>
            <person name="Qin J."/>
            <person name="Raes J."/>
            <person name="Tap J."/>
            <person name="Tims S."/>
            <person name="Ussery D.W."/>
            <person name="Yamada T."/>
            <person name="MetaHit consortium"/>
            <person name="Renault P."/>
            <person name="Sicheritz-Ponten T."/>
            <person name="Bork P."/>
            <person name="Wang J."/>
            <person name="Brunak S."/>
            <person name="Ehrlich S.D."/>
        </authorList>
    </citation>
    <scope>NUCLEOTIDE SEQUENCE [LARGE SCALE GENOMIC DNA]</scope>
</reference>
<evidence type="ECO:0000313" key="2">
    <source>
        <dbReference type="EMBL" id="CDE30954.1"/>
    </source>
</evidence>
<dbReference type="SUPFAM" id="SSF49373">
    <property type="entry name" value="Invasin/intimin cell-adhesion fragments"/>
    <property type="match status" value="1"/>
</dbReference>
<name>R7GU80_9BACT</name>
<dbReference type="InterPro" id="IPR008964">
    <property type="entry name" value="Invasin/intimin_cell_adhesion"/>
</dbReference>
<evidence type="ECO:0000259" key="1">
    <source>
        <dbReference type="Pfam" id="PF02368"/>
    </source>
</evidence>
<dbReference type="RefSeq" id="WP_022430116.1">
    <property type="nucleotide sequence ID" value="NZ_FR899229.1"/>
</dbReference>
<protein>
    <submittedName>
        <fullName evidence="2">Bacterial group 2 Ig-like protein</fullName>
    </submittedName>
</protein>
<dbReference type="Gene3D" id="2.60.40.1080">
    <property type="match status" value="1"/>
</dbReference>
<dbReference type="Proteomes" id="UP000018072">
    <property type="component" value="Unassembled WGS sequence"/>
</dbReference>
<accession>R7GU80</accession>
<comment type="caution">
    <text evidence="2">The sequence shown here is derived from an EMBL/GenBank/DDBJ whole genome shotgun (WGS) entry which is preliminary data.</text>
</comment>
<dbReference type="AlphaFoldDB" id="R7GU80"/>
<proteinExistence type="predicted"/>
<organism evidence="2">
    <name type="scientific">Leyella stercorea CAG:629</name>
    <dbReference type="NCBI Taxonomy" id="1263103"/>
    <lineage>
        <taxon>Bacteria</taxon>
        <taxon>Pseudomonadati</taxon>
        <taxon>Bacteroidota</taxon>
        <taxon>Bacteroidia</taxon>
        <taxon>Bacteroidales</taxon>
        <taxon>Prevotellaceae</taxon>
        <taxon>Leyella</taxon>
    </lineage>
</organism>
<dbReference type="EMBL" id="CBIT010000065">
    <property type="protein sequence ID" value="CDE30954.1"/>
    <property type="molecule type" value="Genomic_DNA"/>
</dbReference>
<dbReference type="Pfam" id="PF02368">
    <property type="entry name" value="Big_2"/>
    <property type="match status" value="1"/>
</dbReference>
<dbReference type="InterPro" id="IPR003343">
    <property type="entry name" value="Big_2"/>
</dbReference>
<feature type="domain" description="BIG2" evidence="1">
    <location>
        <begin position="198"/>
        <end position="265"/>
    </location>
</feature>
<gene>
    <name evidence="2" type="ORF">BN741_00883</name>
</gene>
<sequence length="344" mass="37938">MNINLRILNYLFVLVCLIAGTSMSVRAEERKFTRINSISELESVEGFIVVNEYYKRALSEWDGTTGFNSVAINLDNGVVTASDKVTTLKVEKNGNYYYLKTADGLYLSNASAGTANACKLKDVPDETSKVEITFFTDYVNIFFAKNVKRSLLYSDNSKLFTCYNSDYYKQDVRMISLYISTGEVVPPNPPEPPTLQPTSVKFSSASLTILKGKKYTLPTATVLLDNGEELTDAQLAYSSSNENVASVNASTGEVTLKDFGTTTITNHTMNGMRAYFVIPKDAVNKILSYNADSEATSIVATDANLQPKDHKVYNISGMYVGDSNYDLMPGTYIVDGKKVLISNQ</sequence>